<dbReference type="AlphaFoldDB" id="A0AAD7TPU8"/>
<dbReference type="PRINTS" id="PR00385">
    <property type="entry name" value="P450"/>
</dbReference>
<evidence type="ECO:0000256" key="9">
    <source>
        <dbReference type="PIRSR" id="PIRSR602403-1"/>
    </source>
</evidence>
<dbReference type="CDD" id="cd11069">
    <property type="entry name" value="CYP_FUM15-like"/>
    <property type="match status" value="1"/>
</dbReference>
<keyword evidence="6" id="KW-0560">Oxidoreductase</keyword>
<dbReference type="InterPro" id="IPR002403">
    <property type="entry name" value="Cyt_P450_E_grp-IV"/>
</dbReference>
<dbReference type="InterPro" id="IPR036396">
    <property type="entry name" value="Cyt_P450_sf"/>
</dbReference>
<protein>
    <recommendedName>
        <fullName evidence="12">Cytochrome P450</fullName>
    </recommendedName>
</protein>
<comment type="cofactor">
    <cofactor evidence="1 9">
        <name>heme</name>
        <dbReference type="ChEBI" id="CHEBI:30413"/>
    </cofactor>
</comment>
<feature type="binding site" description="axial binding residue" evidence="9">
    <location>
        <position position="520"/>
    </location>
    <ligand>
        <name>heme</name>
        <dbReference type="ChEBI" id="CHEBI:30413"/>
    </ligand>
    <ligandPart>
        <name>Fe</name>
        <dbReference type="ChEBI" id="CHEBI:18248"/>
    </ligandPart>
</feature>
<evidence type="ECO:0000313" key="11">
    <source>
        <dbReference type="Proteomes" id="UP001215151"/>
    </source>
</evidence>
<dbReference type="InterPro" id="IPR050121">
    <property type="entry name" value="Cytochrome_P450_monoxygenase"/>
</dbReference>
<keyword evidence="4 9" id="KW-0349">Heme</keyword>
<dbReference type="GO" id="GO:0016705">
    <property type="term" value="F:oxidoreductase activity, acting on paired donors, with incorporation or reduction of molecular oxygen"/>
    <property type="evidence" value="ECO:0007669"/>
    <property type="project" value="InterPro"/>
</dbReference>
<keyword evidence="11" id="KW-1185">Reference proteome</keyword>
<evidence type="ECO:0000256" key="2">
    <source>
        <dbReference type="ARBA" id="ARBA00005179"/>
    </source>
</evidence>
<evidence type="ECO:0000256" key="6">
    <source>
        <dbReference type="ARBA" id="ARBA00023002"/>
    </source>
</evidence>
<dbReference type="PANTHER" id="PTHR24305:SF166">
    <property type="entry name" value="CYTOCHROME P450 12A4, MITOCHONDRIAL-RELATED"/>
    <property type="match status" value="1"/>
</dbReference>
<keyword evidence="7 9" id="KW-0408">Iron</keyword>
<evidence type="ECO:0000256" key="8">
    <source>
        <dbReference type="ARBA" id="ARBA00023033"/>
    </source>
</evidence>
<keyword evidence="5 9" id="KW-0479">Metal-binding</keyword>
<evidence type="ECO:0000256" key="5">
    <source>
        <dbReference type="ARBA" id="ARBA00022723"/>
    </source>
</evidence>
<dbReference type="InterPro" id="IPR001128">
    <property type="entry name" value="Cyt_P450"/>
</dbReference>
<accession>A0AAD7TPU8</accession>
<dbReference type="GO" id="GO:0020037">
    <property type="term" value="F:heme binding"/>
    <property type="evidence" value="ECO:0007669"/>
    <property type="project" value="InterPro"/>
</dbReference>
<dbReference type="EMBL" id="JAPEVG010000221">
    <property type="protein sequence ID" value="KAJ8473496.1"/>
    <property type="molecule type" value="Genomic_DNA"/>
</dbReference>
<sequence>MTPLELLEGDIGGQRTADAVRSLEIEAHSPITYTGVRKMPLFLTSPEFLAALFTAAGYLTWRIYKFLVFAYGGPMRDLPGPPSPSCVYGNLKQMLATEGTTLPEEWFERYGKVYVDHEFFMTPRLWTIDPLALNHILAHDIDYGRPEANLKEIVNVLGEGIIFASGEKHRKQRRILNPAFGTTQVRELTEIFVRKSNELRDYWLHATQDGPATIDVIADLSKMTLDVIGLAGFGYNFDGLNLEGKPNELSLAFRQLFSSSSGQTSVLGYLANWIPFLTLIPNKRIKEVFGAAAVIRRVGTHLVAERKAAILREVSENHKDGIERKDLKGRDLLTILIKANMAKDIPESQRLSDADVIGQIPTFLIAGHETTATASTWALYALSQRPETQQKLRDELLSVDTDTPTMEELNALPYLDAVVRETLRLHPPITYLVREAKKDDVIPLSEPFTDRYGRVHKEIRVTKGIKVSIPMVAINRSKELWGEDALEFKPERWQQPPDEISAIPGVWGHLLTFIGGPRACIGYRFSLVELKAILFSIIRGFEFELSMPLEEYQVKTAQLQRPSVRSAPEKGYQLPLRVKPYKGAA</sequence>
<organism evidence="10 11">
    <name type="scientific">Trametes cubensis</name>
    <dbReference type="NCBI Taxonomy" id="1111947"/>
    <lineage>
        <taxon>Eukaryota</taxon>
        <taxon>Fungi</taxon>
        <taxon>Dikarya</taxon>
        <taxon>Basidiomycota</taxon>
        <taxon>Agaricomycotina</taxon>
        <taxon>Agaricomycetes</taxon>
        <taxon>Polyporales</taxon>
        <taxon>Polyporaceae</taxon>
        <taxon>Trametes</taxon>
    </lineage>
</organism>
<proteinExistence type="inferred from homology"/>
<gene>
    <name evidence="10" type="ORF">ONZ51_g7832</name>
</gene>
<dbReference type="PANTHER" id="PTHR24305">
    <property type="entry name" value="CYTOCHROME P450"/>
    <property type="match status" value="1"/>
</dbReference>
<keyword evidence="8" id="KW-0503">Monooxygenase</keyword>
<dbReference type="PRINTS" id="PR00465">
    <property type="entry name" value="EP450IV"/>
</dbReference>
<comment type="pathway">
    <text evidence="2">Secondary metabolite biosynthesis.</text>
</comment>
<evidence type="ECO:0000313" key="10">
    <source>
        <dbReference type="EMBL" id="KAJ8473496.1"/>
    </source>
</evidence>
<reference evidence="10" key="1">
    <citation type="submission" date="2022-11" db="EMBL/GenBank/DDBJ databases">
        <title>Genome Sequence of Cubamyces cubensis.</title>
        <authorList>
            <person name="Buettner E."/>
        </authorList>
    </citation>
    <scope>NUCLEOTIDE SEQUENCE</scope>
    <source>
        <strain evidence="10">MPL-01</strain>
    </source>
</reference>
<evidence type="ECO:0008006" key="12">
    <source>
        <dbReference type="Google" id="ProtNLM"/>
    </source>
</evidence>
<evidence type="ECO:0000256" key="1">
    <source>
        <dbReference type="ARBA" id="ARBA00001971"/>
    </source>
</evidence>
<evidence type="ECO:0000256" key="4">
    <source>
        <dbReference type="ARBA" id="ARBA00022617"/>
    </source>
</evidence>
<dbReference type="GO" id="GO:0005506">
    <property type="term" value="F:iron ion binding"/>
    <property type="evidence" value="ECO:0007669"/>
    <property type="project" value="InterPro"/>
</dbReference>
<dbReference type="GO" id="GO:0004497">
    <property type="term" value="F:monooxygenase activity"/>
    <property type="evidence" value="ECO:0007669"/>
    <property type="project" value="UniProtKB-KW"/>
</dbReference>
<name>A0AAD7TPU8_9APHY</name>
<dbReference type="SUPFAM" id="SSF48264">
    <property type="entry name" value="Cytochrome P450"/>
    <property type="match status" value="1"/>
</dbReference>
<dbReference type="Gene3D" id="1.10.630.10">
    <property type="entry name" value="Cytochrome P450"/>
    <property type="match status" value="1"/>
</dbReference>
<dbReference type="Pfam" id="PF00067">
    <property type="entry name" value="p450"/>
    <property type="match status" value="1"/>
</dbReference>
<comment type="caution">
    <text evidence="10">The sequence shown here is derived from an EMBL/GenBank/DDBJ whole genome shotgun (WGS) entry which is preliminary data.</text>
</comment>
<comment type="similarity">
    <text evidence="3">Belongs to the cytochrome P450 family.</text>
</comment>
<evidence type="ECO:0000256" key="3">
    <source>
        <dbReference type="ARBA" id="ARBA00010617"/>
    </source>
</evidence>
<evidence type="ECO:0000256" key="7">
    <source>
        <dbReference type="ARBA" id="ARBA00023004"/>
    </source>
</evidence>
<dbReference type="Proteomes" id="UP001215151">
    <property type="component" value="Unassembled WGS sequence"/>
</dbReference>